<accession>A0A0B2BS41</accession>
<dbReference type="EMBL" id="PGEZ01000001">
    <property type="protein sequence ID" value="PJJ56926.1"/>
    <property type="molecule type" value="Genomic_DNA"/>
</dbReference>
<reference evidence="2 3" key="1">
    <citation type="submission" date="2017-11" db="EMBL/GenBank/DDBJ databases">
        <title>Genomic Encyclopedia of Archaeal and Bacterial Type Strains, Phase II (KMG-II): From Individual Species to Whole Genera.</title>
        <authorList>
            <person name="Goeker M."/>
        </authorList>
    </citation>
    <scope>NUCLEOTIDE SEQUENCE [LARGE SCALE GENOMIC DNA]</scope>
    <source>
        <strain evidence="2 3">DSM 27763</strain>
    </source>
</reference>
<dbReference type="AlphaFoldDB" id="A0A0B2BS41"/>
<evidence type="ECO:0000313" key="3">
    <source>
        <dbReference type="Proteomes" id="UP000230842"/>
    </source>
</evidence>
<feature type="transmembrane region" description="Helical" evidence="1">
    <location>
        <begin position="43"/>
        <end position="59"/>
    </location>
</feature>
<feature type="transmembrane region" description="Helical" evidence="1">
    <location>
        <begin position="145"/>
        <end position="163"/>
    </location>
</feature>
<keyword evidence="1" id="KW-1133">Transmembrane helix</keyword>
<feature type="transmembrane region" description="Helical" evidence="1">
    <location>
        <begin position="183"/>
        <end position="204"/>
    </location>
</feature>
<feature type="transmembrane region" description="Helical" evidence="1">
    <location>
        <begin position="80"/>
        <end position="99"/>
    </location>
</feature>
<keyword evidence="3" id="KW-1185">Reference proteome</keyword>
<keyword evidence="1" id="KW-0812">Transmembrane</keyword>
<sequence>MATVEEPSAGSHRVAAWTVTAVSALVLAFLAGFQVMRESPRDLTIFTGATLLVVVGAVLRRPRVAVPRRLLRLAARRSPLAVGIAVGLVVVAVLVLVLAPRESLAIELVAGAIGLVVLLVAWGARDDLPGALDARAPGRVRPYRRAATAWVVLVAAFGAWQLVAYEPGPTVSDILDPMADAPVGRVVFVVVWLLGLGGFAWHALRGGGSAGRWPR</sequence>
<feature type="transmembrane region" description="Helical" evidence="1">
    <location>
        <begin position="105"/>
        <end position="124"/>
    </location>
</feature>
<evidence type="ECO:0000313" key="2">
    <source>
        <dbReference type="EMBL" id="PJJ56926.1"/>
    </source>
</evidence>
<name>A0A0B2BS41_9ACTN</name>
<keyword evidence="1" id="KW-0472">Membrane</keyword>
<gene>
    <name evidence="2" type="ORF">CLV56_1143</name>
</gene>
<organism evidence="2 3">
    <name type="scientific">Mumia flava</name>
    <dbReference type="NCBI Taxonomy" id="1348852"/>
    <lineage>
        <taxon>Bacteria</taxon>
        <taxon>Bacillati</taxon>
        <taxon>Actinomycetota</taxon>
        <taxon>Actinomycetes</taxon>
        <taxon>Propionibacteriales</taxon>
        <taxon>Nocardioidaceae</taxon>
        <taxon>Mumia</taxon>
    </lineage>
</organism>
<comment type="caution">
    <text evidence="2">The sequence shown here is derived from an EMBL/GenBank/DDBJ whole genome shotgun (WGS) entry which is preliminary data.</text>
</comment>
<dbReference type="RefSeq" id="WP_039342996.1">
    <property type="nucleotide sequence ID" value="NZ_PGEZ01000001.1"/>
</dbReference>
<dbReference type="Proteomes" id="UP000230842">
    <property type="component" value="Unassembled WGS sequence"/>
</dbReference>
<protein>
    <submittedName>
        <fullName evidence="2">Uncharacterized protein</fullName>
    </submittedName>
</protein>
<proteinExistence type="predicted"/>
<evidence type="ECO:0000256" key="1">
    <source>
        <dbReference type="SAM" id="Phobius"/>
    </source>
</evidence>
<feature type="transmembrane region" description="Helical" evidence="1">
    <location>
        <begin position="14"/>
        <end position="37"/>
    </location>
</feature>